<comment type="similarity">
    <text evidence="2">Belongs to the GSP F family.</text>
</comment>
<evidence type="ECO:0000256" key="5">
    <source>
        <dbReference type="ARBA" id="ARBA00022989"/>
    </source>
</evidence>
<keyword evidence="6 7" id="KW-0472">Membrane</keyword>
<keyword evidence="4 7" id="KW-0812">Transmembrane</keyword>
<organism evidence="9 10">
    <name type="scientific">Polycladospora coralii</name>
    <dbReference type="NCBI Taxonomy" id="2771432"/>
    <lineage>
        <taxon>Bacteria</taxon>
        <taxon>Bacillati</taxon>
        <taxon>Bacillota</taxon>
        <taxon>Bacilli</taxon>
        <taxon>Bacillales</taxon>
        <taxon>Thermoactinomycetaceae</taxon>
        <taxon>Polycladospora</taxon>
    </lineage>
</organism>
<comment type="caution">
    <text evidence="9">The sequence shown here is derived from an EMBL/GenBank/DDBJ whole genome shotgun (WGS) entry which is preliminary data.</text>
</comment>
<dbReference type="RefSeq" id="WP_191141414.1">
    <property type="nucleotide sequence ID" value="NZ_JACXAH010000002.1"/>
</dbReference>
<evidence type="ECO:0000313" key="10">
    <source>
        <dbReference type="Proteomes" id="UP000661691"/>
    </source>
</evidence>
<feature type="domain" description="Type II secretion system protein GspF" evidence="8">
    <location>
        <begin position="15"/>
        <end position="134"/>
    </location>
</feature>
<dbReference type="Pfam" id="PF00482">
    <property type="entry name" value="T2SSF"/>
    <property type="match status" value="2"/>
</dbReference>
<feature type="domain" description="Type II secretion system protein GspF" evidence="8">
    <location>
        <begin position="215"/>
        <end position="339"/>
    </location>
</feature>
<evidence type="ECO:0000256" key="4">
    <source>
        <dbReference type="ARBA" id="ARBA00022692"/>
    </source>
</evidence>
<accession>A0A926N978</accession>
<feature type="transmembrane region" description="Helical" evidence="7">
    <location>
        <begin position="160"/>
        <end position="180"/>
    </location>
</feature>
<dbReference type="PRINTS" id="PR00812">
    <property type="entry name" value="BCTERIALGSPF"/>
</dbReference>
<evidence type="ECO:0000313" key="9">
    <source>
        <dbReference type="EMBL" id="MBD1371215.1"/>
    </source>
</evidence>
<sequence length="347" mass="40391">MSIRLRWNMERYALFSEQMAHLLKNGIPLLNAIMILGEQRIVPPSFSHHVSSLLQHGYSLSETLHAEKFPSMFLSFMRVAEEHGNYQLGFEQCTRYYEARSRWMKELTKAITYPLFLLLFVIIALFFLFIILLPRFHELYQVMGIPLPPSTQLIFQLQSYMVYILWGMLITLLIGLLSWLSREWIPVQMRHNWGRLMSKMPFVRVIYRYRISHFFALQLGSMLKAGVPLLKAIVVIREGAPWQRLSDHLKWIEQGLLKGRSFHSLVQTYEKDIFIHALPTMVAIGEQSGSLAEILLTFAKQTEQLMKSLMDKMIKISEPLFILLIGVGIAFMIISLFLPMLQLVQAI</sequence>
<evidence type="ECO:0000256" key="7">
    <source>
        <dbReference type="SAM" id="Phobius"/>
    </source>
</evidence>
<protein>
    <submittedName>
        <fullName evidence="9">Type II secretion system F family protein</fullName>
    </submittedName>
</protein>
<name>A0A926N978_9BACL</name>
<dbReference type="InterPro" id="IPR018076">
    <property type="entry name" value="T2SS_GspF_dom"/>
</dbReference>
<dbReference type="GO" id="GO:0005886">
    <property type="term" value="C:plasma membrane"/>
    <property type="evidence" value="ECO:0007669"/>
    <property type="project" value="UniProtKB-SubCell"/>
</dbReference>
<dbReference type="Proteomes" id="UP000661691">
    <property type="component" value="Unassembled WGS sequence"/>
</dbReference>
<dbReference type="EMBL" id="JACXAH010000002">
    <property type="protein sequence ID" value="MBD1371215.1"/>
    <property type="molecule type" value="Genomic_DNA"/>
</dbReference>
<proteinExistence type="inferred from homology"/>
<reference evidence="9" key="1">
    <citation type="submission" date="2020-09" db="EMBL/GenBank/DDBJ databases">
        <title>A novel bacterium of genus Hazenella, isolated from South China Sea.</title>
        <authorList>
            <person name="Huang H."/>
            <person name="Mo K."/>
            <person name="Hu Y."/>
        </authorList>
    </citation>
    <scope>NUCLEOTIDE SEQUENCE</scope>
    <source>
        <strain evidence="9">IB182357</strain>
    </source>
</reference>
<evidence type="ECO:0000256" key="6">
    <source>
        <dbReference type="ARBA" id="ARBA00023136"/>
    </source>
</evidence>
<gene>
    <name evidence="9" type="ORF">IC620_02435</name>
</gene>
<evidence type="ECO:0000259" key="8">
    <source>
        <dbReference type="Pfam" id="PF00482"/>
    </source>
</evidence>
<evidence type="ECO:0000256" key="2">
    <source>
        <dbReference type="ARBA" id="ARBA00005745"/>
    </source>
</evidence>
<keyword evidence="5 7" id="KW-1133">Transmembrane helix</keyword>
<keyword evidence="3" id="KW-1003">Cell membrane</keyword>
<comment type="subcellular location">
    <subcellularLocation>
        <location evidence="1">Cell membrane</location>
        <topology evidence="1">Multi-pass membrane protein</topology>
    </subcellularLocation>
</comment>
<dbReference type="InterPro" id="IPR003004">
    <property type="entry name" value="GspF/PilC"/>
</dbReference>
<keyword evidence="10" id="KW-1185">Reference proteome</keyword>
<dbReference type="InterPro" id="IPR042094">
    <property type="entry name" value="T2SS_GspF_sf"/>
</dbReference>
<dbReference type="Gene3D" id="1.20.81.30">
    <property type="entry name" value="Type II secretion system (T2SS), domain F"/>
    <property type="match status" value="2"/>
</dbReference>
<evidence type="ECO:0000256" key="1">
    <source>
        <dbReference type="ARBA" id="ARBA00004651"/>
    </source>
</evidence>
<dbReference type="PANTHER" id="PTHR30012:SF0">
    <property type="entry name" value="TYPE II SECRETION SYSTEM PROTEIN F-RELATED"/>
    <property type="match status" value="1"/>
</dbReference>
<dbReference type="PANTHER" id="PTHR30012">
    <property type="entry name" value="GENERAL SECRETION PATHWAY PROTEIN"/>
    <property type="match status" value="1"/>
</dbReference>
<evidence type="ECO:0000256" key="3">
    <source>
        <dbReference type="ARBA" id="ARBA00022475"/>
    </source>
</evidence>
<feature type="transmembrane region" description="Helical" evidence="7">
    <location>
        <begin position="320"/>
        <end position="341"/>
    </location>
</feature>
<feature type="transmembrane region" description="Helical" evidence="7">
    <location>
        <begin position="110"/>
        <end position="133"/>
    </location>
</feature>
<dbReference type="AlphaFoldDB" id="A0A926N978"/>